<evidence type="ECO:0000256" key="1">
    <source>
        <dbReference type="SAM" id="SignalP"/>
    </source>
</evidence>
<dbReference type="SUPFAM" id="SSF52833">
    <property type="entry name" value="Thioredoxin-like"/>
    <property type="match status" value="1"/>
</dbReference>
<name>A0A917J083_9BACT</name>
<dbReference type="GO" id="GO:0016491">
    <property type="term" value="F:oxidoreductase activity"/>
    <property type="evidence" value="ECO:0007669"/>
    <property type="project" value="InterPro"/>
</dbReference>
<dbReference type="Pfam" id="PF00578">
    <property type="entry name" value="AhpC-TSA"/>
    <property type="match status" value="1"/>
</dbReference>
<dbReference type="InterPro" id="IPR013766">
    <property type="entry name" value="Thioredoxin_domain"/>
</dbReference>
<dbReference type="RefSeq" id="WP_188955209.1">
    <property type="nucleotide sequence ID" value="NZ_BMIB01000004.1"/>
</dbReference>
<protein>
    <recommendedName>
        <fullName evidence="2">Thioredoxin domain-containing protein</fullName>
    </recommendedName>
</protein>
<feature type="domain" description="Thioredoxin" evidence="2">
    <location>
        <begin position="21"/>
        <end position="169"/>
    </location>
</feature>
<accession>A0A917J083</accession>
<dbReference type="AlphaFoldDB" id="A0A917J083"/>
<dbReference type="Gene3D" id="3.40.30.10">
    <property type="entry name" value="Glutaredoxin"/>
    <property type="match status" value="1"/>
</dbReference>
<gene>
    <name evidence="3" type="ORF">GCM10011379_37610</name>
</gene>
<organism evidence="3 4">
    <name type="scientific">Filimonas zeae</name>
    <dbReference type="NCBI Taxonomy" id="1737353"/>
    <lineage>
        <taxon>Bacteria</taxon>
        <taxon>Pseudomonadati</taxon>
        <taxon>Bacteroidota</taxon>
        <taxon>Chitinophagia</taxon>
        <taxon>Chitinophagales</taxon>
        <taxon>Chitinophagaceae</taxon>
        <taxon>Filimonas</taxon>
    </lineage>
</organism>
<dbReference type="Proteomes" id="UP000627292">
    <property type="component" value="Unassembled WGS sequence"/>
</dbReference>
<feature type="chain" id="PRO_5037448563" description="Thioredoxin domain-containing protein" evidence="1">
    <location>
        <begin position="21"/>
        <end position="179"/>
    </location>
</feature>
<feature type="signal peptide" evidence="1">
    <location>
        <begin position="1"/>
        <end position="20"/>
    </location>
</feature>
<reference evidence="3" key="2">
    <citation type="submission" date="2020-09" db="EMBL/GenBank/DDBJ databases">
        <authorList>
            <person name="Sun Q."/>
            <person name="Zhou Y."/>
        </authorList>
    </citation>
    <scope>NUCLEOTIDE SEQUENCE</scope>
    <source>
        <strain evidence="3">CGMCC 1.15290</strain>
    </source>
</reference>
<dbReference type="GO" id="GO:0016209">
    <property type="term" value="F:antioxidant activity"/>
    <property type="evidence" value="ECO:0007669"/>
    <property type="project" value="InterPro"/>
</dbReference>
<dbReference type="EMBL" id="BMIB01000004">
    <property type="protein sequence ID" value="GGH74735.1"/>
    <property type="molecule type" value="Genomic_DNA"/>
</dbReference>
<keyword evidence="1" id="KW-0732">Signal</keyword>
<dbReference type="InterPro" id="IPR000866">
    <property type="entry name" value="AhpC/TSA"/>
</dbReference>
<dbReference type="InterPro" id="IPR036249">
    <property type="entry name" value="Thioredoxin-like_sf"/>
</dbReference>
<keyword evidence="4" id="KW-1185">Reference proteome</keyword>
<evidence type="ECO:0000313" key="3">
    <source>
        <dbReference type="EMBL" id="GGH74735.1"/>
    </source>
</evidence>
<evidence type="ECO:0000313" key="4">
    <source>
        <dbReference type="Proteomes" id="UP000627292"/>
    </source>
</evidence>
<dbReference type="PROSITE" id="PS51352">
    <property type="entry name" value="THIOREDOXIN_2"/>
    <property type="match status" value="1"/>
</dbReference>
<evidence type="ECO:0000259" key="2">
    <source>
        <dbReference type="PROSITE" id="PS51352"/>
    </source>
</evidence>
<comment type="caution">
    <text evidence="3">The sequence shown here is derived from an EMBL/GenBank/DDBJ whole genome shotgun (WGS) entry which is preliminary data.</text>
</comment>
<proteinExistence type="predicted"/>
<sequence length="179" mass="20319">MRKLILAFLLMTGVGNFVQAQQSDSSAPYRKRPTLPTFQILQSDSTWFTDSKIPAGRPVVIVYFSPECGHCQLEAEDIVKHMNELKNAFFVMVSYHSPQDIGGFAHKYQLEGLDNVRLGRDTEYYLPSFYQVTQTPFIAVYNAKHQLVDIFRNGAGAEKLAKAINKRQGDNKKASRKKQ</sequence>
<reference evidence="3" key="1">
    <citation type="journal article" date="2014" name="Int. J. Syst. Evol. Microbiol.">
        <title>Complete genome sequence of Corynebacterium casei LMG S-19264T (=DSM 44701T), isolated from a smear-ripened cheese.</title>
        <authorList>
            <consortium name="US DOE Joint Genome Institute (JGI-PGF)"/>
            <person name="Walter F."/>
            <person name="Albersmeier A."/>
            <person name="Kalinowski J."/>
            <person name="Ruckert C."/>
        </authorList>
    </citation>
    <scope>NUCLEOTIDE SEQUENCE</scope>
    <source>
        <strain evidence="3">CGMCC 1.15290</strain>
    </source>
</reference>